<proteinExistence type="predicted"/>
<dbReference type="Pfam" id="PF03184">
    <property type="entry name" value="DDE_1"/>
    <property type="match status" value="1"/>
</dbReference>
<dbReference type="OrthoDB" id="125347at2759"/>
<evidence type="ECO:0000313" key="3">
    <source>
        <dbReference type="Proteomes" id="UP000499080"/>
    </source>
</evidence>
<sequence>MMCWCSKKAWATRDLFIDWIAEVLSPLVKKYLIQMNLQLHAHNAERFCRSTDLQDFLLIEIKFIKIQFLPPNITQLLQPMDRRVISNLKKFYTKALFGALLLGD</sequence>
<gene>
    <name evidence="2" type="ORF">AVEN_275724_1</name>
</gene>
<dbReference type="AlphaFoldDB" id="A0A4Y2SVE7"/>
<reference evidence="2 3" key="1">
    <citation type="journal article" date="2019" name="Sci. Rep.">
        <title>Orb-weaving spider Araneus ventricosus genome elucidates the spidroin gene catalogue.</title>
        <authorList>
            <person name="Kono N."/>
            <person name="Nakamura H."/>
            <person name="Ohtoshi R."/>
            <person name="Moran D.A.P."/>
            <person name="Shinohara A."/>
            <person name="Yoshida Y."/>
            <person name="Fujiwara M."/>
            <person name="Mori M."/>
            <person name="Tomita M."/>
            <person name="Arakawa K."/>
        </authorList>
    </citation>
    <scope>NUCLEOTIDE SEQUENCE [LARGE SCALE GENOMIC DNA]</scope>
</reference>
<protein>
    <recommendedName>
        <fullName evidence="1">DDE-1 domain-containing protein</fullName>
    </recommendedName>
</protein>
<dbReference type="Proteomes" id="UP000499080">
    <property type="component" value="Unassembled WGS sequence"/>
</dbReference>
<dbReference type="InterPro" id="IPR004875">
    <property type="entry name" value="DDE_SF_endonuclease_dom"/>
</dbReference>
<feature type="domain" description="DDE-1" evidence="1">
    <location>
        <begin position="5"/>
        <end position="101"/>
    </location>
</feature>
<keyword evidence="3" id="KW-1185">Reference proteome</keyword>
<dbReference type="GO" id="GO:0003676">
    <property type="term" value="F:nucleic acid binding"/>
    <property type="evidence" value="ECO:0007669"/>
    <property type="project" value="InterPro"/>
</dbReference>
<evidence type="ECO:0000313" key="2">
    <source>
        <dbReference type="EMBL" id="GBN92358.1"/>
    </source>
</evidence>
<organism evidence="2 3">
    <name type="scientific">Araneus ventricosus</name>
    <name type="common">Orbweaver spider</name>
    <name type="synonym">Epeira ventricosa</name>
    <dbReference type="NCBI Taxonomy" id="182803"/>
    <lineage>
        <taxon>Eukaryota</taxon>
        <taxon>Metazoa</taxon>
        <taxon>Ecdysozoa</taxon>
        <taxon>Arthropoda</taxon>
        <taxon>Chelicerata</taxon>
        <taxon>Arachnida</taxon>
        <taxon>Araneae</taxon>
        <taxon>Araneomorphae</taxon>
        <taxon>Entelegynae</taxon>
        <taxon>Araneoidea</taxon>
        <taxon>Araneidae</taxon>
        <taxon>Araneus</taxon>
    </lineage>
</organism>
<accession>A0A4Y2SVE7</accession>
<evidence type="ECO:0000259" key="1">
    <source>
        <dbReference type="Pfam" id="PF03184"/>
    </source>
</evidence>
<dbReference type="EMBL" id="BGPR01024341">
    <property type="protein sequence ID" value="GBN92358.1"/>
    <property type="molecule type" value="Genomic_DNA"/>
</dbReference>
<comment type="caution">
    <text evidence="2">The sequence shown here is derived from an EMBL/GenBank/DDBJ whole genome shotgun (WGS) entry which is preliminary data.</text>
</comment>
<name>A0A4Y2SVE7_ARAVE</name>